<keyword evidence="2 8" id="KW-0863">Zinc-finger</keyword>
<reference evidence="12" key="1">
    <citation type="submission" date="2019-03" db="EMBL/GenBank/DDBJ databases">
        <authorList>
            <person name="Mank J."/>
            <person name="Almeida P."/>
        </authorList>
    </citation>
    <scope>NUCLEOTIDE SEQUENCE</scope>
    <source>
        <strain evidence="12">78183</strain>
    </source>
</reference>
<name>A0A6N2MLN9_SALVM</name>
<keyword evidence="6 9" id="KW-0804">Transcription</keyword>
<feature type="domain" description="Dof-type" evidence="11">
    <location>
        <begin position="68"/>
        <end position="122"/>
    </location>
</feature>
<feature type="compositionally biased region" description="Basic and acidic residues" evidence="10">
    <location>
        <begin position="134"/>
        <end position="149"/>
    </location>
</feature>
<sequence>MFEHVPVFPERDVRSGRSHLASETRPQSDVGCAFPCKHIQELGSFRRSAPPRPSTVERKWKSNVDAAPNCPRCASPNTKFCYYNNYSLSQPRYFCKGCRRYWTKGGSLRNVPVGGGCRKYRRAKSSKISQSERGCGRADETSACSSDKDSMAQQVGATIGSDIDLAAVFSKFLSQNLSHGPESIDGELRHEGSELVNISSSSTPVSDSYQNDPMMESLKRSDLTQESILLEGRSQLLVGEKPRFEEERIQELMESQDMNAFGLQNLLIDEIVQDAWWSDDANLPDVPNWQPMVQLRGFDSFSVDDRLKISANFTSDNNWSSFDLSGFEVFPRP</sequence>
<evidence type="ECO:0000313" key="12">
    <source>
        <dbReference type="EMBL" id="VFU53720.1"/>
    </source>
</evidence>
<comment type="function">
    <text evidence="9">Transcription factor that binds specifically to a 5'-AA[AG]G-3' consensus core sequence.</text>
</comment>
<dbReference type="GO" id="GO:0005634">
    <property type="term" value="C:nucleus"/>
    <property type="evidence" value="ECO:0007669"/>
    <property type="project" value="UniProtKB-SubCell"/>
</dbReference>
<dbReference type="InterPro" id="IPR045174">
    <property type="entry name" value="Dof"/>
</dbReference>
<gene>
    <name evidence="12" type="ORF">SVIM_LOCUS373310</name>
</gene>
<keyword evidence="7 8" id="KW-0539">Nucleus</keyword>
<dbReference type="Pfam" id="PF02701">
    <property type="entry name" value="Zn_ribbon_Dof"/>
    <property type="match status" value="1"/>
</dbReference>
<keyword evidence="1 9" id="KW-0479">Metal-binding</keyword>
<evidence type="ECO:0000256" key="2">
    <source>
        <dbReference type="ARBA" id="ARBA00022771"/>
    </source>
</evidence>
<proteinExistence type="predicted"/>
<organism evidence="12">
    <name type="scientific">Salix viminalis</name>
    <name type="common">Common osier</name>
    <name type="synonym">Basket willow</name>
    <dbReference type="NCBI Taxonomy" id="40686"/>
    <lineage>
        <taxon>Eukaryota</taxon>
        <taxon>Viridiplantae</taxon>
        <taxon>Streptophyta</taxon>
        <taxon>Embryophyta</taxon>
        <taxon>Tracheophyta</taxon>
        <taxon>Spermatophyta</taxon>
        <taxon>Magnoliopsida</taxon>
        <taxon>eudicotyledons</taxon>
        <taxon>Gunneridae</taxon>
        <taxon>Pentapetalae</taxon>
        <taxon>rosids</taxon>
        <taxon>fabids</taxon>
        <taxon>Malpighiales</taxon>
        <taxon>Salicaceae</taxon>
        <taxon>Saliceae</taxon>
        <taxon>Salix</taxon>
    </lineage>
</organism>
<dbReference type="PROSITE" id="PS50884">
    <property type="entry name" value="ZF_DOF_2"/>
    <property type="match status" value="1"/>
</dbReference>
<evidence type="ECO:0000256" key="7">
    <source>
        <dbReference type="ARBA" id="ARBA00023242"/>
    </source>
</evidence>
<dbReference type="GO" id="GO:0003700">
    <property type="term" value="F:DNA-binding transcription factor activity"/>
    <property type="evidence" value="ECO:0007669"/>
    <property type="project" value="UniProtKB-UniRule"/>
</dbReference>
<keyword evidence="4 9" id="KW-0805">Transcription regulation</keyword>
<evidence type="ECO:0000256" key="8">
    <source>
        <dbReference type="PROSITE-ProRule" id="PRU00071"/>
    </source>
</evidence>
<evidence type="ECO:0000256" key="3">
    <source>
        <dbReference type="ARBA" id="ARBA00022833"/>
    </source>
</evidence>
<dbReference type="PANTHER" id="PTHR31992:SF316">
    <property type="entry name" value="DOF ZINC FINGER PROTEIN DOF1.2"/>
    <property type="match status" value="1"/>
</dbReference>
<evidence type="ECO:0000259" key="11">
    <source>
        <dbReference type="PROSITE" id="PS50884"/>
    </source>
</evidence>
<dbReference type="GO" id="GO:0003677">
    <property type="term" value="F:DNA binding"/>
    <property type="evidence" value="ECO:0007669"/>
    <property type="project" value="UniProtKB-UniRule"/>
</dbReference>
<feature type="region of interest" description="Disordered" evidence="10">
    <location>
        <begin position="128"/>
        <end position="149"/>
    </location>
</feature>
<comment type="subcellular location">
    <subcellularLocation>
        <location evidence="8 9">Nucleus</location>
    </subcellularLocation>
</comment>
<keyword evidence="3 9" id="KW-0862">Zinc</keyword>
<keyword evidence="5 8" id="KW-0238">DNA-binding</keyword>
<evidence type="ECO:0000256" key="5">
    <source>
        <dbReference type="ARBA" id="ARBA00023125"/>
    </source>
</evidence>
<protein>
    <recommendedName>
        <fullName evidence="9">Dof zinc finger protein</fullName>
    </recommendedName>
</protein>
<dbReference type="GO" id="GO:0008270">
    <property type="term" value="F:zinc ion binding"/>
    <property type="evidence" value="ECO:0007669"/>
    <property type="project" value="UniProtKB-KW"/>
</dbReference>
<dbReference type="PROSITE" id="PS01361">
    <property type="entry name" value="ZF_DOF_1"/>
    <property type="match status" value="1"/>
</dbReference>
<dbReference type="InterPro" id="IPR003851">
    <property type="entry name" value="Znf_Dof"/>
</dbReference>
<evidence type="ECO:0000256" key="9">
    <source>
        <dbReference type="RuleBase" id="RU369094"/>
    </source>
</evidence>
<evidence type="ECO:0000256" key="10">
    <source>
        <dbReference type="SAM" id="MobiDB-lite"/>
    </source>
</evidence>
<dbReference type="AlphaFoldDB" id="A0A6N2MLN9"/>
<dbReference type="EMBL" id="CAADRP010001818">
    <property type="protein sequence ID" value="VFU53720.1"/>
    <property type="molecule type" value="Genomic_DNA"/>
</dbReference>
<accession>A0A6N2MLN9</accession>
<dbReference type="PANTHER" id="PTHR31992">
    <property type="entry name" value="DOF ZINC FINGER PROTEIN DOF1.4-RELATED"/>
    <property type="match status" value="1"/>
</dbReference>
<evidence type="ECO:0000256" key="1">
    <source>
        <dbReference type="ARBA" id="ARBA00022723"/>
    </source>
</evidence>
<evidence type="ECO:0000256" key="4">
    <source>
        <dbReference type="ARBA" id="ARBA00023015"/>
    </source>
</evidence>
<evidence type="ECO:0000256" key="6">
    <source>
        <dbReference type="ARBA" id="ARBA00023163"/>
    </source>
</evidence>